<dbReference type="KEGG" id="alim:106523295"/>
<dbReference type="InParanoid" id="A0A2I4BWL5"/>
<dbReference type="AlphaFoldDB" id="A0A2I4BWL5"/>
<organism evidence="2 3">
    <name type="scientific">Austrofundulus limnaeus</name>
    <name type="common">Annual killifish</name>
    <dbReference type="NCBI Taxonomy" id="52670"/>
    <lineage>
        <taxon>Eukaryota</taxon>
        <taxon>Metazoa</taxon>
        <taxon>Chordata</taxon>
        <taxon>Craniata</taxon>
        <taxon>Vertebrata</taxon>
        <taxon>Euteleostomi</taxon>
        <taxon>Actinopterygii</taxon>
        <taxon>Neopterygii</taxon>
        <taxon>Teleostei</taxon>
        <taxon>Neoteleostei</taxon>
        <taxon>Acanthomorphata</taxon>
        <taxon>Ovalentaria</taxon>
        <taxon>Atherinomorphae</taxon>
        <taxon>Cyprinodontiformes</taxon>
        <taxon>Rivulidae</taxon>
        <taxon>Austrofundulus</taxon>
    </lineage>
</organism>
<dbReference type="CTD" id="57471"/>
<dbReference type="InterPro" id="IPR045346">
    <property type="entry name" value="Ermin"/>
</dbReference>
<feature type="compositionally biased region" description="Basic and acidic residues" evidence="1">
    <location>
        <begin position="204"/>
        <end position="219"/>
    </location>
</feature>
<reference evidence="3" key="1">
    <citation type="submission" date="2025-08" db="UniProtKB">
        <authorList>
            <consortium name="RefSeq"/>
        </authorList>
    </citation>
    <scope>IDENTIFICATION</scope>
    <source>
        <strain evidence="3">Quisiro</strain>
        <tissue evidence="3">Liver</tissue>
    </source>
</reference>
<evidence type="ECO:0000256" key="1">
    <source>
        <dbReference type="SAM" id="MobiDB-lite"/>
    </source>
</evidence>
<proteinExistence type="predicted"/>
<dbReference type="OrthoDB" id="9947518at2759"/>
<keyword evidence="2" id="KW-1185">Reference proteome</keyword>
<dbReference type="RefSeq" id="XP_013872128.1">
    <property type="nucleotide sequence ID" value="XM_014016674.1"/>
</dbReference>
<dbReference type="GO" id="GO:0007015">
    <property type="term" value="P:actin filament organization"/>
    <property type="evidence" value="ECO:0007669"/>
    <property type="project" value="InterPro"/>
</dbReference>
<dbReference type="GO" id="GO:0008360">
    <property type="term" value="P:regulation of cell shape"/>
    <property type="evidence" value="ECO:0007669"/>
    <property type="project" value="InterPro"/>
</dbReference>
<evidence type="ECO:0000313" key="2">
    <source>
        <dbReference type="Proteomes" id="UP000192220"/>
    </source>
</evidence>
<sequence>MLLRGRRSWRLETFGQWRWETTLCSTVTKSIRTEVVSEPSADNLVNSVADYETDQQKENDPREERFNYRENWEREVIWTEEANTKLQTKITNVADTGKSVAESDASPERFGRTCEELLSPDFTAFNKQTCGLNDSTAKANHQIREEGMVEGRRSHPNLFEESCTKMEENTDPVTQELSVELQKSNKQFEKDLEAKCSFPVNAEHPQDPDQDHSASDESSKSACSAFNHLSSKYSTVSYRRILRGNTRQRIEEFEVLLKNQ</sequence>
<accession>A0A2I4BWL5</accession>
<evidence type="ECO:0000313" key="3">
    <source>
        <dbReference type="RefSeq" id="XP_013872128.1"/>
    </source>
</evidence>
<dbReference type="Pfam" id="PF20491">
    <property type="entry name" value="Ermin"/>
    <property type="match status" value="1"/>
</dbReference>
<feature type="region of interest" description="Disordered" evidence="1">
    <location>
        <begin position="200"/>
        <end position="221"/>
    </location>
</feature>
<protein>
    <submittedName>
        <fullName evidence="3">Uncharacterized protein ermn</fullName>
    </submittedName>
</protein>
<dbReference type="Proteomes" id="UP000192220">
    <property type="component" value="Unplaced"/>
</dbReference>
<dbReference type="GO" id="GO:0051015">
    <property type="term" value="F:actin filament binding"/>
    <property type="evidence" value="ECO:0007669"/>
    <property type="project" value="InterPro"/>
</dbReference>
<name>A0A2I4BWL5_AUSLI</name>
<gene>
    <name evidence="3" type="primary">ermn</name>
</gene>